<name>L7VWH7_9BACT</name>
<dbReference type="Pfam" id="PF05199">
    <property type="entry name" value="GMC_oxred_C"/>
    <property type="match status" value="1"/>
</dbReference>
<dbReference type="InterPro" id="IPR036188">
    <property type="entry name" value="FAD/NAD-bd_sf"/>
</dbReference>
<evidence type="ECO:0000256" key="2">
    <source>
        <dbReference type="ARBA" id="ARBA00022630"/>
    </source>
</evidence>
<reference evidence="7" key="1">
    <citation type="submission" date="2012-09" db="EMBL/GenBank/DDBJ databases">
        <title>Metagenomic Characterization of a Microbial Community in Wastewater Detects High Levels of Antibiotic Resistance.</title>
        <authorList>
            <person name="Abrams M."/>
            <person name="Caldwell A."/>
            <person name="Vandaei E."/>
            <person name="Lee W."/>
            <person name="Perrott J."/>
            <person name="Khan S.Y."/>
            <person name="Ta J."/>
            <person name="Romero D."/>
            <person name="Nguyen V."/>
            <person name="Pourmand N."/>
            <person name="Ouverney C.C."/>
        </authorList>
    </citation>
    <scope>NUCLEOTIDE SEQUENCE</scope>
</reference>
<feature type="domain" description="Glucose-methanol-choline oxidoreductase C-terminal" evidence="6">
    <location>
        <begin position="385"/>
        <end position="516"/>
    </location>
</feature>
<proteinExistence type="inferred from homology"/>
<dbReference type="SUPFAM" id="SSF51905">
    <property type="entry name" value="FAD/NAD(P)-binding domain"/>
    <property type="match status" value="1"/>
</dbReference>
<keyword evidence="4" id="KW-0560">Oxidoreductase</keyword>
<keyword evidence="2" id="KW-0285">Flavoprotein</keyword>
<accession>L7VWH7</accession>
<dbReference type="PANTHER" id="PTHR46056">
    <property type="entry name" value="LONG-CHAIN-ALCOHOL OXIDASE"/>
    <property type="match status" value="1"/>
</dbReference>
<dbReference type="AlphaFoldDB" id="L7VWH7"/>
<dbReference type="GO" id="GO:0050660">
    <property type="term" value="F:flavin adenine dinucleotide binding"/>
    <property type="evidence" value="ECO:0007669"/>
    <property type="project" value="InterPro"/>
</dbReference>
<keyword evidence="3" id="KW-0274">FAD</keyword>
<evidence type="ECO:0000313" key="7">
    <source>
        <dbReference type="EMBL" id="AGC71741.1"/>
    </source>
</evidence>
<dbReference type="InterPro" id="IPR007867">
    <property type="entry name" value="GMC_OxRtase_C"/>
</dbReference>
<dbReference type="InterPro" id="IPR000172">
    <property type="entry name" value="GMC_OxRdtase_N"/>
</dbReference>
<dbReference type="PANTHER" id="PTHR46056:SF12">
    <property type="entry name" value="LONG-CHAIN-ALCOHOL OXIDASE"/>
    <property type="match status" value="1"/>
</dbReference>
<evidence type="ECO:0000256" key="1">
    <source>
        <dbReference type="ARBA" id="ARBA00010790"/>
    </source>
</evidence>
<feature type="domain" description="Glucose-methanol-choline oxidoreductase N-terminal" evidence="5">
    <location>
        <begin position="79"/>
        <end position="295"/>
    </location>
</feature>
<evidence type="ECO:0000256" key="3">
    <source>
        <dbReference type="ARBA" id="ARBA00022827"/>
    </source>
</evidence>
<evidence type="ECO:0000259" key="6">
    <source>
        <dbReference type="Pfam" id="PF05199"/>
    </source>
</evidence>
<dbReference type="EMBL" id="JX649881">
    <property type="protein sequence ID" value="AGC71741.1"/>
    <property type="molecule type" value="Genomic_DNA"/>
</dbReference>
<sequence>MFADPIREGLSKGWLHIDASQLGRDATLEADVCIIGTGAGGGITADVLSDTGLKVVMIEEGMLKSSTDFRMQETEAYPTLYQESASRKTADKAINILQGRTVGGSTTVNWTSSFRTPSATLKFWRERFGLSQLTDEHMAGWFERAEKLLSISDWAAAPNENNMALQRGGEKIGVKMERIRRNVKGCYNLGYCGMGCPTNAKQSMLLTTIPAALSRGAVLVSRARAERLTMERGRVVALECLGMRGTGYDSNGVKVRVTARHFVVAGGAINSPALLLRSGAPDPHGRLGRRTFLHPSLISGADMGAKVEGWSGAPQTVYSDQFLHTQAIDGPMGYKLEAAPIHPVLYAITVNGMSEHHRARISNMANSQVMIALCRDGFHAESEGGSVKLLADGLPQLDYKLNDYFFDAAKRALLTMAEIQFAAGAKEVFPVDERVSGYRSWAEAKVGLSALDLRPYSTRVASAHVMGGCTMAASERDGVVNGYGRHHQIENLSVIDGSVFPTSIGANPQLSIYGLAWRNAAKLAGGLARR</sequence>
<dbReference type="GO" id="GO:0016614">
    <property type="term" value="F:oxidoreductase activity, acting on CH-OH group of donors"/>
    <property type="evidence" value="ECO:0007669"/>
    <property type="project" value="InterPro"/>
</dbReference>
<protein>
    <submittedName>
        <fullName evidence="7">Oxidoreductase, GMC family</fullName>
    </submittedName>
</protein>
<dbReference type="Pfam" id="PF00732">
    <property type="entry name" value="GMC_oxred_N"/>
    <property type="match status" value="1"/>
</dbReference>
<evidence type="ECO:0000259" key="5">
    <source>
        <dbReference type="Pfam" id="PF00732"/>
    </source>
</evidence>
<comment type="similarity">
    <text evidence="1">Belongs to the GMC oxidoreductase family.</text>
</comment>
<organism evidence="7">
    <name type="scientific">uncultured bacterium A1Q1_fos_504</name>
    <dbReference type="NCBI Taxonomy" id="1256580"/>
    <lineage>
        <taxon>Bacteria</taxon>
        <taxon>environmental samples</taxon>
    </lineage>
</organism>
<evidence type="ECO:0000256" key="4">
    <source>
        <dbReference type="ARBA" id="ARBA00023002"/>
    </source>
</evidence>
<dbReference type="Gene3D" id="3.50.50.60">
    <property type="entry name" value="FAD/NAD(P)-binding domain"/>
    <property type="match status" value="2"/>
</dbReference>